<gene>
    <name evidence="1" type="ORF">PACLA_8A058248</name>
</gene>
<keyword evidence="2" id="KW-1185">Reference proteome</keyword>
<proteinExistence type="predicted"/>
<sequence>MTTASGGSLVFLYGLDHFVKTSFSVAIESLLFRIKDVIFDGLHSEYTNWTYHATALTHYKALHFEGKAIPMFVIWLVLTALGIGVQYKWTSKENSEETPECSSLLNCCRSSSFSKSDYA</sequence>
<evidence type="ECO:0000313" key="2">
    <source>
        <dbReference type="Proteomes" id="UP001152795"/>
    </source>
</evidence>
<evidence type="ECO:0000313" key="1">
    <source>
        <dbReference type="EMBL" id="CAB4022507.1"/>
    </source>
</evidence>
<dbReference type="AlphaFoldDB" id="A0A7D9KZ52"/>
<organism evidence="1 2">
    <name type="scientific">Paramuricea clavata</name>
    <name type="common">Red gorgonian</name>
    <name type="synonym">Violescent sea-whip</name>
    <dbReference type="NCBI Taxonomy" id="317549"/>
    <lineage>
        <taxon>Eukaryota</taxon>
        <taxon>Metazoa</taxon>
        <taxon>Cnidaria</taxon>
        <taxon>Anthozoa</taxon>
        <taxon>Octocorallia</taxon>
        <taxon>Malacalcyonacea</taxon>
        <taxon>Plexauridae</taxon>
        <taxon>Paramuricea</taxon>
    </lineage>
</organism>
<accession>A0A7D9KZ52</accession>
<comment type="caution">
    <text evidence="1">The sequence shown here is derived from an EMBL/GenBank/DDBJ whole genome shotgun (WGS) entry which is preliminary data.</text>
</comment>
<protein>
    <submittedName>
        <fullName evidence="1">Uncharacterized protein</fullName>
    </submittedName>
</protein>
<dbReference type="Proteomes" id="UP001152795">
    <property type="component" value="Unassembled WGS sequence"/>
</dbReference>
<name>A0A7D9KZ52_PARCT</name>
<dbReference type="EMBL" id="CACRXK020012013">
    <property type="protein sequence ID" value="CAB4022507.1"/>
    <property type="molecule type" value="Genomic_DNA"/>
</dbReference>
<reference evidence="1" key="1">
    <citation type="submission" date="2020-04" db="EMBL/GenBank/DDBJ databases">
        <authorList>
            <person name="Alioto T."/>
            <person name="Alioto T."/>
            <person name="Gomez Garrido J."/>
        </authorList>
    </citation>
    <scope>NUCLEOTIDE SEQUENCE</scope>
    <source>
        <strain evidence="1">A484AB</strain>
    </source>
</reference>